<feature type="compositionally biased region" description="Acidic residues" evidence="1">
    <location>
        <begin position="51"/>
        <end position="60"/>
    </location>
</feature>
<dbReference type="AlphaFoldDB" id="A0ABD3GXT2"/>
<evidence type="ECO:0000313" key="2">
    <source>
        <dbReference type="EMBL" id="KAL3683768.1"/>
    </source>
</evidence>
<comment type="caution">
    <text evidence="2">The sequence shown here is derived from an EMBL/GenBank/DDBJ whole genome shotgun (WGS) entry which is preliminary data.</text>
</comment>
<keyword evidence="3" id="KW-1185">Reference proteome</keyword>
<evidence type="ECO:0000256" key="1">
    <source>
        <dbReference type="SAM" id="MobiDB-lite"/>
    </source>
</evidence>
<sequence>MRAETLWRIATKPESTNPPDVDEVFFGYRPADKYWFKQDPPSRVPTPAVDNSDEELEEHDNEAHREDPVAAAATMDRVPAAATMNEGDLDGTRTNNTEQVYDFPEFISLFHKITSGSMEEWMIHAVPPPETHESRNEDPSVSYSDVTMAALELKFLSSKSSAEERHMAAQLCSSSLVGNNAIGIHSL</sequence>
<feature type="region of interest" description="Disordered" evidence="1">
    <location>
        <begin position="37"/>
        <end position="64"/>
    </location>
</feature>
<accession>A0ABD3GXT2</accession>
<proteinExistence type="predicted"/>
<evidence type="ECO:0000313" key="3">
    <source>
        <dbReference type="Proteomes" id="UP001633002"/>
    </source>
</evidence>
<dbReference type="EMBL" id="JBJQOH010000006">
    <property type="protein sequence ID" value="KAL3683768.1"/>
    <property type="molecule type" value="Genomic_DNA"/>
</dbReference>
<dbReference type="Proteomes" id="UP001633002">
    <property type="component" value="Unassembled WGS sequence"/>
</dbReference>
<organism evidence="2 3">
    <name type="scientific">Riccia sorocarpa</name>
    <dbReference type="NCBI Taxonomy" id="122646"/>
    <lineage>
        <taxon>Eukaryota</taxon>
        <taxon>Viridiplantae</taxon>
        <taxon>Streptophyta</taxon>
        <taxon>Embryophyta</taxon>
        <taxon>Marchantiophyta</taxon>
        <taxon>Marchantiopsida</taxon>
        <taxon>Marchantiidae</taxon>
        <taxon>Marchantiales</taxon>
        <taxon>Ricciaceae</taxon>
        <taxon>Riccia</taxon>
    </lineage>
</organism>
<gene>
    <name evidence="2" type="ORF">R1sor_001790</name>
</gene>
<protein>
    <submittedName>
        <fullName evidence="2">Uncharacterized protein</fullName>
    </submittedName>
</protein>
<name>A0ABD3GXT2_9MARC</name>
<reference evidence="2 3" key="1">
    <citation type="submission" date="2024-09" db="EMBL/GenBank/DDBJ databases">
        <title>Chromosome-scale assembly of Riccia sorocarpa.</title>
        <authorList>
            <person name="Paukszto L."/>
        </authorList>
    </citation>
    <scope>NUCLEOTIDE SEQUENCE [LARGE SCALE GENOMIC DNA]</scope>
    <source>
        <strain evidence="2">LP-2024</strain>
        <tissue evidence="2">Aerial parts of the thallus</tissue>
    </source>
</reference>